<dbReference type="RefSeq" id="WP_378588965.1">
    <property type="nucleotide sequence ID" value="NZ_JBHSKD010000007.1"/>
</dbReference>
<dbReference type="EMBL" id="JBHSKD010000007">
    <property type="protein sequence ID" value="MFC5176557.1"/>
    <property type="molecule type" value="Genomic_DNA"/>
</dbReference>
<dbReference type="Proteomes" id="UP001596087">
    <property type="component" value="Unassembled WGS sequence"/>
</dbReference>
<sequence>MRGRHRADEGEGASAETGAWTQLLGMQGDIEATAIVVMMEAVTSAREDLKSIMAGVKAINAAKRHQRELMAQINRDVVAATLAEVEGAEIDFPPLGLGLGCGSGCRQVSVAIPDPEAVGGVRIAHVSLIDGQGTSNRRRGLLFS</sequence>
<protein>
    <recommendedName>
        <fullName evidence="3">DUF222 domain-containing protein</fullName>
    </recommendedName>
</protein>
<reference evidence="2" key="1">
    <citation type="journal article" date="2019" name="Int. J. Syst. Evol. Microbiol.">
        <title>The Global Catalogue of Microorganisms (GCM) 10K type strain sequencing project: providing services to taxonomists for standard genome sequencing and annotation.</title>
        <authorList>
            <consortium name="The Broad Institute Genomics Platform"/>
            <consortium name="The Broad Institute Genome Sequencing Center for Infectious Disease"/>
            <person name="Wu L."/>
            <person name="Ma J."/>
        </authorList>
    </citation>
    <scope>NUCLEOTIDE SEQUENCE [LARGE SCALE GENOMIC DNA]</scope>
    <source>
        <strain evidence="2">DFY41</strain>
    </source>
</reference>
<comment type="caution">
    <text evidence="1">The sequence shown here is derived from an EMBL/GenBank/DDBJ whole genome shotgun (WGS) entry which is preliminary data.</text>
</comment>
<organism evidence="1 2">
    <name type="scientific">Nocardioides taihuensis</name>
    <dbReference type="NCBI Taxonomy" id="1835606"/>
    <lineage>
        <taxon>Bacteria</taxon>
        <taxon>Bacillati</taxon>
        <taxon>Actinomycetota</taxon>
        <taxon>Actinomycetes</taxon>
        <taxon>Propionibacteriales</taxon>
        <taxon>Nocardioidaceae</taxon>
        <taxon>Nocardioides</taxon>
    </lineage>
</organism>
<gene>
    <name evidence="1" type="ORF">ACFPGP_07725</name>
</gene>
<name>A0ABW0BHR1_9ACTN</name>
<accession>A0ABW0BHR1</accession>
<keyword evidence="2" id="KW-1185">Reference proteome</keyword>
<evidence type="ECO:0000313" key="1">
    <source>
        <dbReference type="EMBL" id="MFC5176557.1"/>
    </source>
</evidence>
<evidence type="ECO:0000313" key="2">
    <source>
        <dbReference type="Proteomes" id="UP001596087"/>
    </source>
</evidence>
<evidence type="ECO:0008006" key="3">
    <source>
        <dbReference type="Google" id="ProtNLM"/>
    </source>
</evidence>
<proteinExistence type="predicted"/>